<gene>
    <name evidence="2" type="ORF">HPB48_008543</name>
</gene>
<reference evidence="2 3" key="1">
    <citation type="journal article" date="2020" name="Cell">
        <title>Large-Scale Comparative Analyses of Tick Genomes Elucidate Their Genetic Diversity and Vector Capacities.</title>
        <authorList>
            <consortium name="Tick Genome and Microbiome Consortium (TIGMIC)"/>
            <person name="Jia N."/>
            <person name="Wang J."/>
            <person name="Shi W."/>
            <person name="Du L."/>
            <person name="Sun Y."/>
            <person name="Zhan W."/>
            <person name="Jiang J.F."/>
            <person name="Wang Q."/>
            <person name="Zhang B."/>
            <person name="Ji P."/>
            <person name="Bell-Sakyi L."/>
            <person name="Cui X.M."/>
            <person name="Yuan T.T."/>
            <person name="Jiang B.G."/>
            <person name="Yang W.F."/>
            <person name="Lam T.T."/>
            <person name="Chang Q.C."/>
            <person name="Ding S.J."/>
            <person name="Wang X.J."/>
            <person name="Zhu J.G."/>
            <person name="Ruan X.D."/>
            <person name="Zhao L."/>
            <person name="Wei J.T."/>
            <person name="Ye R.Z."/>
            <person name="Que T.C."/>
            <person name="Du C.H."/>
            <person name="Zhou Y.H."/>
            <person name="Cheng J.X."/>
            <person name="Dai P.F."/>
            <person name="Guo W.B."/>
            <person name="Han X.H."/>
            <person name="Huang E.J."/>
            <person name="Li L.F."/>
            <person name="Wei W."/>
            <person name="Gao Y.C."/>
            <person name="Liu J.Z."/>
            <person name="Shao H.Z."/>
            <person name="Wang X."/>
            <person name="Wang C.C."/>
            <person name="Yang T.C."/>
            <person name="Huo Q.B."/>
            <person name="Li W."/>
            <person name="Chen H.Y."/>
            <person name="Chen S.E."/>
            <person name="Zhou L.G."/>
            <person name="Ni X.B."/>
            <person name="Tian J.H."/>
            <person name="Sheng Y."/>
            <person name="Liu T."/>
            <person name="Pan Y.S."/>
            <person name="Xia L.Y."/>
            <person name="Li J."/>
            <person name="Zhao F."/>
            <person name="Cao W.C."/>
        </authorList>
    </citation>
    <scope>NUCLEOTIDE SEQUENCE [LARGE SCALE GENOMIC DNA]</scope>
    <source>
        <strain evidence="2">HaeL-2018</strain>
    </source>
</reference>
<proteinExistence type="predicted"/>
<dbReference type="VEuPathDB" id="VectorBase:HLOH_053131"/>
<evidence type="ECO:0000256" key="1">
    <source>
        <dbReference type="SAM" id="Phobius"/>
    </source>
</evidence>
<keyword evidence="3" id="KW-1185">Reference proteome</keyword>
<dbReference type="AlphaFoldDB" id="A0A9J6FNX0"/>
<evidence type="ECO:0000313" key="3">
    <source>
        <dbReference type="Proteomes" id="UP000821853"/>
    </source>
</evidence>
<dbReference type="OrthoDB" id="10388993at2759"/>
<feature type="transmembrane region" description="Helical" evidence="1">
    <location>
        <begin position="98"/>
        <end position="117"/>
    </location>
</feature>
<feature type="transmembrane region" description="Helical" evidence="1">
    <location>
        <begin position="59"/>
        <end position="77"/>
    </location>
</feature>
<dbReference type="Proteomes" id="UP000821853">
    <property type="component" value="Chromosome 10"/>
</dbReference>
<feature type="transmembrane region" description="Helical" evidence="1">
    <location>
        <begin position="240"/>
        <end position="264"/>
    </location>
</feature>
<protein>
    <submittedName>
        <fullName evidence="2">Uncharacterized protein</fullName>
    </submittedName>
</protein>
<accession>A0A9J6FNX0</accession>
<comment type="caution">
    <text evidence="2">The sequence shown here is derived from an EMBL/GenBank/DDBJ whole genome shotgun (WGS) entry which is preliminary data.</text>
</comment>
<feature type="transmembrane region" description="Helical" evidence="1">
    <location>
        <begin position="20"/>
        <end position="39"/>
    </location>
</feature>
<name>A0A9J6FNX0_HAELO</name>
<organism evidence="2 3">
    <name type="scientific">Haemaphysalis longicornis</name>
    <name type="common">Bush tick</name>
    <dbReference type="NCBI Taxonomy" id="44386"/>
    <lineage>
        <taxon>Eukaryota</taxon>
        <taxon>Metazoa</taxon>
        <taxon>Ecdysozoa</taxon>
        <taxon>Arthropoda</taxon>
        <taxon>Chelicerata</taxon>
        <taxon>Arachnida</taxon>
        <taxon>Acari</taxon>
        <taxon>Parasitiformes</taxon>
        <taxon>Ixodida</taxon>
        <taxon>Ixodoidea</taxon>
        <taxon>Ixodidae</taxon>
        <taxon>Haemaphysalinae</taxon>
        <taxon>Haemaphysalis</taxon>
    </lineage>
</organism>
<dbReference type="EMBL" id="JABSTR010000002">
    <property type="protein sequence ID" value="KAH9363953.1"/>
    <property type="molecule type" value="Genomic_DNA"/>
</dbReference>
<keyword evidence="1" id="KW-1133">Transmembrane helix</keyword>
<keyword evidence="1" id="KW-0472">Membrane</keyword>
<evidence type="ECO:0000313" key="2">
    <source>
        <dbReference type="EMBL" id="KAH9363953.1"/>
    </source>
</evidence>
<sequence length="382" mass="41391">MFIRPVSTKCSPGGFSQLVWPRYFVLLVNDVLAAYQVWLQAVDVFFDGDVKLSFAHVQLLVSLLASVISGHIFMSVMGKARKLQLPQRQGSGGVSSSFIPTNTRTLLIFSFVLFAALDVLARSFKPFRLAAMYSSKPVAPANASIFHTLAIMAARKAAASGPMLSLSAQQLKDLVCFYVTSALKMGAVISYVQLVEGVQAAIRSLAITSHRTGAVVAHEVQEMGASLSKVLQAVHSLETAFSFLVLVWYAELMLAIVASVHIGLSFVENSRSFWANGTQLPRNLHLLSVYALLSHRLCAVHGESRVTAFTLGTGFSSRADPHRGPVCAAVKLLRRCAASGEAFALTAWGVFDLDDHFYMNTIKSVIMYGVILQQLTTSSGQP</sequence>
<keyword evidence="1" id="KW-0812">Transmembrane</keyword>